<dbReference type="GO" id="GO:0003677">
    <property type="term" value="F:DNA binding"/>
    <property type="evidence" value="ECO:0007669"/>
    <property type="project" value="UniProtKB-UniRule"/>
</dbReference>
<evidence type="ECO:0000256" key="2">
    <source>
        <dbReference type="PROSITE-ProRule" id="PRU00335"/>
    </source>
</evidence>
<dbReference type="SUPFAM" id="SSF46689">
    <property type="entry name" value="Homeodomain-like"/>
    <property type="match status" value="1"/>
</dbReference>
<dbReference type="Pfam" id="PF00440">
    <property type="entry name" value="TetR_N"/>
    <property type="match status" value="1"/>
</dbReference>
<evidence type="ECO:0000313" key="5">
    <source>
        <dbReference type="Proteomes" id="UP000247483"/>
    </source>
</evidence>
<dbReference type="InterPro" id="IPR001647">
    <property type="entry name" value="HTH_TetR"/>
</dbReference>
<reference evidence="4 5" key="1">
    <citation type="submission" date="2018-05" db="EMBL/GenBank/DDBJ databases">
        <title>Reference genomes for bee gut microbiota database.</title>
        <authorList>
            <person name="Ellegaard K.M."/>
        </authorList>
    </citation>
    <scope>NUCLEOTIDE SEQUENCE [LARGE SCALE GENOMIC DNA]</scope>
    <source>
        <strain evidence="4 5">ESL0177</strain>
    </source>
</reference>
<dbReference type="Gene3D" id="1.10.357.10">
    <property type="entry name" value="Tetracycline Repressor, domain 2"/>
    <property type="match status" value="1"/>
</dbReference>
<feature type="domain" description="HTH tetR-type" evidence="3">
    <location>
        <begin position="3"/>
        <end position="63"/>
    </location>
</feature>
<dbReference type="EMBL" id="QGLP01000004">
    <property type="protein sequence ID" value="PXZ05817.1"/>
    <property type="molecule type" value="Genomic_DNA"/>
</dbReference>
<dbReference type="AlphaFoldDB" id="A0A2V4EBW2"/>
<name>A0A2V4EBW2_9GAMM</name>
<dbReference type="PANTHER" id="PTHR43479">
    <property type="entry name" value="ACREF/ENVCD OPERON REPRESSOR-RELATED"/>
    <property type="match status" value="1"/>
</dbReference>
<keyword evidence="1 2" id="KW-0238">DNA-binding</keyword>
<dbReference type="InterPro" id="IPR009057">
    <property type="entry name" value="Homeodomain-like_sf"/>
</dbReference>
<dbReference type="InterPro" id="IPR041586">
    <property type="entry name" value="PsrA_TetR_C"/>
</dbReference>
<dbReference type="InterPro" id="IPR036271">
    <property type="entry name" value="Tet_transcr_reg_TetR-rel_C_sf"/>
</dbReference>
<gene>
    <name evidence="4" type="ORF">DKK79_03885</name>
</gene>
<comment type="caution">
    <text evidence="4">The sequence shown here is derived from an EMBL/GenBank/DDBJ whole genome shotgun (WGS) entry which is preliminary data.</text>
</comment>
<evidence type="ECO:0000256" key="1">
    <source>
        <dbReference type="ARBA" id="ARBA00023125"/>
    </source>
</evidence>
<dbReference type="PROSITE" id="PS50977">
    <property type="entry name" value="HTH_TETR_2"/>
    <property type="match status" value="1"/>
</dbReference>
<dbReference type="Proteomes" id="UP000247483">
    <property type="component" value="Unassembled WGS sequence"/>
</dbReference>
<sequence>MKNSTAMKLLDSAEKLFAKASYSEVSIRDITKDAGVKLALVHYHFGSKEELFKAVIDRRIGILSSDRIHLLNYYKNINGDQPLPLEKIVESFIAPYLYNTLYGGEGWHYYAINVARLLSSGSALGLSILRDQFDPFAEFFITELKRSYPTSTEQQIHWGFDFLVGVMCNTFAEVDRIKFLSKEICSVSNPEIACKYLYNYAIEGLHAVLTKPEYDYQSAFNIISKFRLA</sequence>
<dbReference type="InterPro" id="IPR050624">
    <property type="entry name" value="HTH-type_Tx_Regulator"/>
</dbReference>
<feature type="DNA-binding region" description="H-T-H motif" evidence="2">
    <location>
        <begin position="26"/>
        <end position="45"/>
    </location>
</feature>
<evidence type="ECO:0000313" key="4">
    <source>
        <dbReference type="EMBL" id="PXZ05817.1"/>
    </source>
</evidence>
<protein>
    <recommendedName>
        <fullName evidence="3">HTH tetR-type domain-containing protein</fullName>
    </recommendedName>
</protein>
<dbReference type="Pfam" id="PF17939">
    <property type="entry name" value="TetR_C_30"/>
    <property type="match status" value="1"/>
</dbReference>
<accession>A0A2V4EBW2</accession>
<proteinExistence type="predicted"/>
<dbReference type="RefSeq" id="WP_110422917.1">
    <property type="nucleotide sequence ID" value="NZ_QGLP01000004.1"/>
</dbReference>
<dbReference type="PANTHER" id="PTHR43479:SF11">
    <property type="entry name" value="ACREF_ENVCD OPERON REPRESSOR-RELATED"/>
    <property type="match status" value="1"/>
</dbReference>
<evidence type="ECO:0000259" key="3">
    <source>
        <dbReference type="PROSITE" id="PS50977"/>
    </source>
</evidence>
<dbReference type="SUPFAM" id="SSF48498">
    <property type="entry name" value="Tetracyclin repressor-like, C-terminal domain"/>
    <property type="match status" value="1"/>
</dbReference>
<dbReference type="PRINTS" id="PR00455">
    <property type="entry name" value="HTHTETR"/>
</dbReference>
<organism evidence="4 5">
    <name type="scientific">Gilliamella apicola</name>
    <dbReference type="NCBI Taxonomy" id="1196095"/>
    <lineage>
        <taxon>Bacteria</taxon>
        <taxon>Pseudomonadati</taxon>
        <taxon>Pseudomonadota</taxon>
        <taxon>Gammaproteobacteria</taxon>
        <taxon>Orbales</taxon>
        <taxon>Orbaceae</taxon>
        <taxon>Gilliamella</taxon>
    </lineage>
</organism>